<keyword evidence="8 10" id="KW-0238">DNA-binding</keyword>
<comment type="catalytic activity">
    <reaction evidence="1 10">
        <text>ATP-dependent breakage, passage and rejoining of double-stranded DNA.</text>
        <dbReference type="EC" id="5.6.2.2"/>
    </reaction>
</comment>
<evidence type="ECO:0000256" key="2">
    <source>
        <dbReference type="ARBA" id="ARBA00001946"/>
    </source>
</evidence>
<dbReference type="InterPro" id="IPR036078">
    <property type="entry name" value="Spo11/TopoVI_A_sf"/>
</dbReference>
<feature type="compositionally biased region" description="Basic residues" evidence="11">
    <location>
        <begin position="532"/>
        <end position="542"/>
    </location>
</feature>
<dbReference type="PANTHER" id="PTHR10848:SF2">
    <property type="entry name" value="RECOMBINATION PROTEIN SPO11, PUTATIVE-RELATED"/>
    <property type="match status" value="1"/>
</dbReference>
<evidence type="ECO:0000256" key="5">
    <source>
        <dbReference type="ARBA" id="ARBA00022723"/>
    </source>
</evidence>
<dbReference type="Pfam" id="PF21180">
    <property type="entry name" value="TOP6A-Spo11_Toprim"/>
    <property type="match status" value="1"/>
</dbReference>
<feature type="region of interest" description="Disordered" evidence="11">
    <location>
        <begin position="519"/>
        <end position="550"/>
    </location>
</feature>
<dbReference type="InterPro" id="IPR034136">
    <property type="entry name" value="TOPRIM_Topo6A/Spo11"/>
</dbReference>
<evidence type="ECO:0000256" key="1">
    <source>
        <dbReference type="ARBA" id="ARBA00000185"/>
    </source>
</evidence>
<dbReference type="InterPro" id="IPR036388">
    <property type="entry name" value="WH-like_DNA-bd_sf"/>
</dbReference>
<evidence type="ECO:0000256" key="6">
    <source>
        <dbReference type="ARBA" id="ARBA00022842"/>
    </source>
</evidence>
<dbReference type="OrthoDB" id="5377392at2759"/>
<feature type="active site" description="O-(5'-phospho-DNA)-tyrosine intermediate" evidence="10">
    <location>
        <position position="196"/>
    </location>
</feature>
<keyword evidence="7 10" id="KW-0799">Topoisomerase</keyword>
<evidence type="ECO:0000256" key="4">
    <source>
        <dbReference type="ARBA" id="ARBA00012895"/>
    </source>
</evidence>
<dbReference type="VEuPathDB" id="TriTrypDB:BSAL_16020"/>
<dbReference type="Proteomes" id="UP000051952">
    <property type="component" value="Unassembled WGS sequence"/>
</dbReference>
<dbReference type="PRINTS" id="PR01550">
    <property type="entry name" value="TOP6AFAMILY"/>
</dbReference>
<feature type="compositionally biased region" description="Basic and acidic residues" evidence="11">
    <location>
        <begin position="583"/>
        <end position="592"/>
    </location>
</feature>
<evidence type="ECO:0000256" key="10">
    <source>
        <dbReference type="PROSITE-ProRule" id="PRU01385"/>
    </source>
</evidence>
<keyword evidence="6" id="KW-0460">Magnesium</keyword>
<dbReference type="EC" id="5.6.2.2" evidence="4"/>
<sequence>MVQSTPTGIVRDAHHMTQQTEHLFQTLSYTSPPRRSYSDDACHHNRSPAPTRPSTTEGLLVPRGSHESYNNNKTTSVEATTSSSSSACQLTHSAVAAAPPPPSTPLEAVELYVVNLLQQHYSSQSSSSSSLLSSSSLQGGFDHTTATTSMCHRRKAAHQQQQLLRLHTAYQQLQVAAIVHGLLAAEHIATQRDIYYRLEKHFSSQLHCNRAIAALSSQTGLSRSALNIATSGRGAVGGCMKYNGIDLRTLGAQGLSIDGSMVVMATPRTPSSSSSSSHFFDNNMSSQSSFSPILDTMEALYLLIIEKDAVFYRLMEAKLFHALPVILLSGFGFPSAAARSLASAICHAAAQRNGGAGPPLQVFGVVDYNPSGVQILLQYMNAERHEESQNINNNYGGGGATPTTVLFDDQQCVSRDIACSPHRSGATTKVTAKGTASASAAQMDISQAAFLRGELVHHHHHLLLGTVSSSSPSSAHKRQAKGGLANLRWLGVLPHHCSGTSFNNNTHKGQRQMFTASTAVEQEQPQHEKHQPQQHHNHHHHSSQQQQPLTDRDRRMLSNMLKNAQHETEEVAVRGNVDESQTSDERQRRRGEISDVPHRWRLELRTMQQNGVRFDIEAWYHNNKNNNNTIHNTNDGGVTVASGVLWADLLAQAVVRGDGL</sequence>
<keyword evidence="9 10" id="KW-0413">Isomerase</keyword>
<comment type="similarity">
    <text evidence="3 10">Belongs to the TOP6A family.</text>
</comment>
<evidence type="ECO:0000259" key="13">
    <source>
        <dbReference type="Pfam" id="PF21180"/>
    </source>
</evidence>
<dbReference type="GO" id="GO:0042138">
    <property type="term" value="P:meiotic DNA double-strand break formation"/>
    <property type="evidence" value="ECO:0007669"/>
    <property type="project" value="TreeGrafter"/>
</dbReference>
<gene>
    <name evidence="14" type="ORF">BSAL_16020</name>
</gene>
<feature type="compositionally biased region" description="Low complexity" evidence="11">
    <location>
        <begin position="74"/>
        <end position="85"/>
    </location>
</feature>
<evidence type="ECO:0000313" key="14">
    <source>
        <dbReference type="EMBL" id="CUG88560.1"/>
    </source>
</evidence>
<dbReference type="GO" id="GO:0005524">
    <property type="term" value="F:ATP binding"/>
    <property type="evidence" value="ECO:0007669"/>
    <property type="project" value="InterPro"/>
</dbReference>
<dbReference type="GO" id="GO:0000706">
    <property type="term" value="P:meiotic DNA double-strand break processing"/>
    <property type="evidence" value="ECO:0007669"/>
    <property type="project" value="TreeGrafter"/>
</dbReference>
<dbReference type="PROSITE" id="PS52041">
    <property type="entry name" value="TOPO_IIB"/>
    <property type="match status" value="1"/>
</dbReference>
<dbReference type="InterPro" id="IPR002815">
    <property type="entry name" value="Spo11/TopoVI_A"/>
</dbReference>
<evidence type="ECO:0000256" key="9">
    <source>
        <dbReference type="ARBA" id="ARBA00023235"/>
    </source>
</evidence>
<dbReference type="PANTHER" id="PTHR10848">
    <property type="entry name" value="MEIOTIC RECOMBINATION PROTEIN SPO11"/>
    <property type="match status" value="1"/>
</dbReference>
<evidence type="ECO:0000256" key="3">
    <source>
        <dbReference type="ARBA" id="ARBA00006559"/>
    </source>
</evidence>
<dbReference type="GO" id="GO:0007131">
    <property type="term" value="P:reciprocal meiotic recombination"/>
    <property type="evidence" value="ECO:0007669"/>
    <property type="project" value="TreeGrafter"/>
</dbReference>
<keyword evidence="5" id="KW-0479">Metal-binding</keyword>
<protein>
    <recommendedName>
        <fullName evidence="4">DNA topoisomerase (ATP-hydrolyzing)</fullName>
        <ecNumber evidence="4">5.6.2.2</ecNumber>
    </recommendedName>
</protein>
<dbReference type="GO" id="GO:0003918">
    <property type="term" value="F:DNA topoisomerase type II (double strand cut, ATP-hydrolyzing) activity"/>
    <property type="evidence" value="ECO:0007669"/>
    <property type="project" value="UniProtKB-UniRule"/>
</dbReference>
<reference evidence="15" key="1">
    <citation type="submission" date="2015-09" db="EMBL/GenBank/DDBJ databases">
        <authorList>
            <consortium name="Pathogen Informatics"/>
        </authorList>
    </citation>
    <scope>NUCLEOTIDE SEQUENCE [LARGE SCALE GENOMIC DNA]</scope>
    <source>
        <strain evidence="15">Lake Konstanz</strain>
    </source>
</reference>
<dbReference type="SUPFAM" id="SSF56726">
    <property type="entry name" value="DNA topoisomerase IV, alpha subunit"/>
    <property type="match status" value="2"/>
</dbReference>
<dbReference type="Gene3D" id="1.10.10.10">
    <property type="entry name" value="Winged helix-like DNA-binding domain superfamily/Winged helix DNA-binding domain"/>
    <property type="match status" value="1"/>
</dbReference>
<dbReference type="Pfam" id="PF04406">
    <property type="entry name" value="TP6A_N"/>
    <property type="match status" value="1"/>
</dbReference>
<organism evidence="14 15">
    <name type="scientific">Bodo saltans</name>
    <name type="common">Flagellated protozoan</name>
    <dbReference type="NCBI Taxonomy" id="75058"/>
    <lineage>
        <taxon>Eukaryota</taxon>
        <taxon>Discoba</taxon>
        <taxon>Euglenozoa</taxon>
        <taxon>Kinetoplastea</taxon>
        <taxon>Metakinetoplastina</taxon>
        <taxon>Eubodonida</taxon>
        <taxon>Bodonidae</taxon>
        <taxon>Bodo</taxon>
    </lineage>
</organism>
<keyword evidence="15" id="KW-1185">Reference proteome</keyword>
<dbReference type="GO" id="GO:0003677">
    <property type="term" value="F:DNA binding"/>
    <property type="evidence" value="ECO:0007669"/>
    <property type="project" value="UniProtKB-UniRule"/>
</dbReference>
<accession>A0A0S4JAH5</accession>
<evidence type="ECO:0000256" key="11">
    <source>
        <dbReference type="SAM" id="MobiDB-lite"/>
    </source>
</evidence>
<name>A0A0S4JAH5_BODSA</name>
<dbReference type="GO" id="GO:0000228">
    <property type="term" value="C:nuclear chromosome"/>
    <property type="evidence" value="ECO:0007669"/>
    <property type="project" value="TreeGrafter"/>
</dbReference>
<feature type="domain" description="Topoisomerase 6 subunit A/Spo11 TOPRIM" evidence="13">
    <location>
        <begin position="301"/>
        <end position="382"/>
    </location>
</feature>
<dbReference type="InterPro" id="IPR013049">
    <property type="entry name" value="Spo11/TopoVI_A_N"/>
</dbReference>
<feature type="region of interest" description="Disordered" evidence="11">
    <location>
        <begin position="565"/>
        <end position="592"/>
    </location>
</feature>
<dbReference type="AlphaFoldDB" id="A0A0S4JAH5"/>
<evidence type="ECO:0000259" key="12">
    <source>
        <dbReference type="Pfam" id="PF04406"/>
    </source>
</evidence>
<feature type="region of interest" description="Disordered" evidence="11">
    <location>
        <begin position="30"/>
        <end position="85"/>
    </location>
</feature>
<evidence type="ECO:0000256" key="7">
    <source>
        <dbReference type="ARBA" id="ARBA00023029"/>
    </source>
</evidence>
<dbReference type="GO" id="GO:0046872">
    <property type="term" value="F:metal ion binding"/>
    <property type="evidence" value="ECO:0007669"/>
    <property type="project" value="UniProtKB-KW"/>
</dbReference>
<dbReference type="Gene3D" id="3.40.1360.10">
    <property type="match status" value="2"/>
</dbReference>
<evidence type="ECO:0000256" key="8">
    <source>
        <dbReference type="ARBA" id="ARBA00023125"/>
    </source>
</evidence>
<dbReference type="EMBL" id="CYKH01001652">
    <property type="protein sequence ID" value="CUG88560.1"/>
    <property type="molecule type" value="Genomic_DNA"/>
</dbReference>
<evidence type="ECO:0000313" key="15">
    <source>
        <dbReference type="Proteomes" id="UP000051952"/>
    </source>
</evidence>
<proteinExistence type="inferred from homology"/>
<comment type="cofactor">
    <cofactor evidence="2">
        <name>Mg(2+)</name>
        <dbReference type="ChEBI" id="CHEBI:18420"/>
    </cofactor>
</comment>
<feature type="domain" description="Spo11/DNA topoisomerase VI subunit A N-terminal" evidence="12">
    <location>
        <begin position="171"/>
        <end position="228"/>
    </location>
</feature>